<keyword evidence="4" id="KW-1185">Reference proteome</keyword>
<organism evidence="3 4">
    <name type="scientific">Methylobacterium radiodurans</name>
    <dbReference type="NCBI Taxonomy" id="2202828"/>
    <lineage>
        <taxon>Bacteria</taxon>
        <taxon>Pseudomonadati</taxon>
        <taxon>Pseudomonadota</taxon>
        <taxon>Alphaproteobacteria</taxon>
        <taxon>Hyphomicrobiales</taxon>
        <taxon>Methylobacteriaceae</taxon>
        <taxon>Methylobacterium</taxon>
    </lineage>
</organism>
<accession>A0A2U8VM53</accession>
<sequence>MTPRGATDVIRLLTPLIAASVLVASIIPGQAAEKLVVSTWGGSFRDLIDEAIAAKFKAETGVEVEYITGGTIDRLNKAKLAKGSPESDVTFTTAHVGWLYVNDGLFETLDLAKIPNSQNLVEQAKVSPAHLGTWGYVYTIGYRADLAPKGMTFGSWADLWDPKLKNSLAAPDFDPSHIIAVSALLSGGDPATWEKGQAKLEALKPNFRAFYTNDANSQQLIASGETPVQVVLTMNAYYMKGQDVPITVVIPKEGGVLGIDTVAINKGSKKADLAYKFINIALDPEVQAKIAQLKKGSPTVTNAKVDPETAKLPGVFTTAEQWKTQAINIDPKLRAEKTALWRKWFAENIMAR</sequence>
<dbReference type="GO" id="GO:0030288">
    <property type="term" value="C:outer membrane-bounded periplasmic space"/>
    <property type="evidence" value="ECO:0007669"/>
    <property type="project" value="TreeGrafter"/>
</dbReference>
<dbReference type="GO" id="GO:0030976">
    <property type="term" value="F:thiamine pyrophosphate binding"/>
    <property type="evidence" value="ECO:0007669"/>
    <property type="project" value="TreeGrafter"/>
</dbReference>
<dbReference type="GO" id="GO:0015888">
    <property type="term" value="P:thiamine transport"/>
    <property type="evidence" value="ECO:0007669"/>
    <property type="project" value="TreeGrafter"/>
</dbReference>
<evidence type="ECO:0000313" key="4">
    <source>
        <dbReference type="Proteomes" id="UP000246058"/>
    </source>
</evidence>
<dbReference type="GO" id="GO:0030975">
    <property type="term" value="F:thiamine binding"/>
    <property type="evidence" value="ECO:0007669"/>
    <property type="project" value="TreeGrafter"/>
</dbReference>
<dbReference type="SUPFAM" id="SSF53850">
    <property type="entry name" value="Periplasmic binding protein-like II"/>
    <property type="match status" value="1"/>
</dbReference>
<evidence type="ECO:0000256" key="1">
    <source>
        <dbReference type="ARBA" id="ARBA00022729"/>
    </source>
</evidence>
<proteinExistence type="predicted"/>
<dbReference type="InterPro" id="IPR001188">
    <property type="entry name" value="Sperm_putr-bd"/>
</dbReference>
<keyword evidence="2" id="KW-0574">Periplasm</keyword>
<dbReference type="InterPro" id="IPR006059">
    <property type="entry name" value="SBP"/>
</dbReference>
<dbReference type="CDD" id="cd13589">
    <property type="entry name" value="PBP2_polyamine_RpCGA009"/>
    <property type="match status" value="1"/>
</dbReference>
<dbReference type="GO" id="GO:0019808">
    <property type="term" value="F:polyamine binding"/>
    <property type="evidence" value="ECO:0007669"/>
    <property type="project" value="InterPro"/>
</dbReference>
<evidence type="ECO:0000313" key="3">
    <source>
        <dbReference type="EMBL" id="AWN34749.1"/>
    </source>
</evidence>
<dbReference type="PANTHER" id="PTHR30006:SF2">
    <property type="entry name" value="ABC TRANSPORTER SUBSTRATE-BINDING PROTEIN"/>
    <property type="match status" value="1"/>
</dbReference>
<dbReference type="Gene3D" id="3.40.190.10">
    <property type="entry name" value="Periplasmic binding protein-like II"/>
    <property type="match status" value="2"/>
</dbReference>
<reference evidence="3 4" key="1">
    <citation type="submission" date="2018-05" db="EMBL/GenBank/DDBJ databases">
        <title>Complete Genome Sequence of Methylobacterium sp. 17Sr1-43.</title>
        <authorList>
            <person name="Srinivasan S."/>
        </authorList>
    </citation>
    <scope>NUCLEOTIDE SEQUENCE [LARGE SCALE GENOMIC DNA]</scope>
    <source>
        <strain evidence="3 4">17Sr1-43</strain>
    </source>
</reference>
<protein>
    <submittedName>
        <fullName evidence="3">ABC transporter substrate-binding protein</fullName>
    </submittedName>
</protein>
<gene>
    <name evidence="3" type="ORF">DK427_02495</name>
</gene>
<evidence type="ECO:0000256" key="2">
    <source>
        <dbReference type="ARBA" id="ARBA00022764"/>
    </source>
</evidence>
<dbReference type="KEGG" id="meti:DK427_02495"/>
<dbReference type="GO" id="GO:0015846">
    <property type="term" value="P:polyamine transport"/>
    <property type="evidence" value="ECO:0007669"/>
    <property type="project" value="InterPro"/>
</dbReference>
<dbReference type="Proteomes" id="UP000246058">
    <property type="component" value="Chromosome"/>
</dbReference>
<dbReference type="PANTHER" id="PTHR30006">
    <property type="entry name" value="THIAMINE-BINDING PERIPLASMIC PROTEIN-RELATED"/>
    <property type="match status" value="1"/>
</dbReference>
<dbReference type="EMBL" id="CP029551">
    <property type="protein sequence ID" value="AWN34749.1"/>
    <property type="molecule type" value="Genomic_DNA"/>
</dbReference>
<dbReference type="OrthoDB" id="9766989at2"/>
<dbReference type="AlphaFoldDB" id="A0A2U8VM53"/>
<dbReference type="PRINTS" id="PR00909">
    <property type="entry name" value="SPERMDNBNDNG"/>
</dbReference>
<name>A0A2U8VM53_9HYPH</name>
<dbReference type="Pfam" id="PF13416">
    <property type="entry name" value="SBP_bac_8"/>
    <property type="match status" value="1"/>
</dbReference>
<keyword evidence="1" id="KW-0732">Signal</keyword>